<feature type="region of interest" description="Disordered" evidence="2">
    <location>
        <begin position="1"/>
        <end position="56"/>
    </location>
</feature>
<feature type="compositionally biased region" description="Polar residues" evidence="2">
    <location>
        <begin position="473"/>
        <end position="490"/>
    </location>
</feature>
<gene>
    <name evidence="4" type="ORF">Baya_2271</name>
</gene>
<dbReference type="GO" id="GO:0051321">
    <property type="term" value="P:meiotic cell cycle"/>
    <property type="evidence" value="ECO:0007669"/>
    <property type="project" value="TreeGrafter"/>
</dbReference>
<dbReference type="AlphaFoldDB" id="A0A556TNH4"/>
<feature type="domain" description="XLR/SYCP3/FAM9" evidence="3">
    <location>
        <begin position="87"/>
        <end position="218"/>
    </location>
</feature>
<dbReference type="Pfam" id="PF04803">
    <property type="entry name" value="Cor1"/>
    <property type="match status" value="1"/>
</dbReference>
<dbReference type="GO" id="GO:0000795">
    <property type="term" value="C:synaptonemal complex"/>
    <property type="evidence" value="ECO:0007669"/>
    <property type="project" value="TreeGrafter"/>
</dbReference>
<keyword evidence="5" id="KW-1185">Reference proteome</keyword>
<dbReference type="InterPro" id="IPR051443">
    <property type="entry name" value="XLR/SYCP3"/>
</dbReference>
<evidence type="ECO:0000313" key="5">
    <source>
        <dbReference type="Proteomes" id="UP000319801"/>
    </source>
</evidence>
<dbReference type="Proteomes" id="UP000319801">
    <property type="component" value="Unassembled WGS sequence"/>
</dbReference>
<feature type="region of interest" description="Disordered" evidence="2">
    <location>
        <begin position="466"/>
        <end position="490"/>
    </location>
</feature>
<dbReference type="GO" id="GO:0007286">
    <property type="term" value="P:spermatid development"/>
    <property type="evidence" value="ECO:0007669"/>
    <property type="project" value="TreeGrafter"/>
</dbReference>
<sequence length="601" mass="68180">MSSVGRKQNKKSKQTEESSHLQAFDFNIEDEKKHLSGSEDEARAETPIIDKSGKKRSASTFEENDLIVGVGNEVQTMLEKFGADINKAMQAKRKRLESFTKISLKGSTQKIEQLWKTQYGQRQKLTQEYSQQMLSVLRQWETDVQKSTEQEEKLNNMFQQQQKLFQQARVVQSHKIKTIKDLYDHFIKNMEEMEKSHEAFLQGAQMELKKEMALLHKKIMMDTVIFFKTKAEFMESTMKDSRPSSPFLNLDEDEPSEHLNEACLLSDSEFSFDERGSSFDISNVAVPETPESPLIFRRKRHSQPTDPYSGAALCGPDAKRSERKDMIPGYLHTTPSSHRTLKRRKLQDRVGGVNNLQAGNGTGFVPASSLLSEFSWFESSHHSQSTSSFSSTSAVTCSAAADCSVLEAASAAAGQSRSNAQRRDRCVQEEIVVIDEDDDEMVVEAMVRSVQMAEDEAFARSLQEQFDREEQLHQQQSRLQTSPSNRRLQNVPNDYVGLSWISPWASMMYSASLSDLQEDMAVGQHSRQTRSTRGGRGSRRRNSPHLPLDLLDDSQGNNYEAILAFEERQGTVMAKKTLSKWEIERLPAKAYDPAHNAGKTE</sequence>
<dbReference type="EMBL" id="VCAZ01000008">
    <property type="protein sequence ID" value="TSK28084.1"/>
    <property type="molecule type" value="Genomic_DNA"/>
</dbReference>
<dbReference type="PANTHER" id="PTHR19368">
    <property type="entry name" value="XLR/SCP3/FAM9"/>
    <property type="match status" value="1"/>
</dbReference>
<comment type="similarity">
    <text evidence="1">Belongs to the XLR/SYCP3 family.</text>
</comment>
<protein>
    <submittedName>
        <fullName evidence="4">Synaptonemal complex protein 3</fullName>
    </submittedName>
</protein>
<evidence type="ECO:0000313" key="4">
    <source>
        <dbReference type="EMBL" id="TSK28084.1"/>
    </source>
</evidence>
<feature type="region of interest" description="Disordered" evidence="2">
    <location>
        <begin position="520"/>
        <end position="552"/>
    </location>
</feature>
<reference evidence="4 5" key="1">
    <citation type="journal article" date="2019" name="Genome Biol. Evol.">
        <title>Whole-Genome Sequencing of the Giant Devil Catfish, Bagarius yarrelli.</title>
        <authorList>
            <person name="Jiang W."/>
            <person name="Lv Y."/>
            <person name="Cheng L."/>
            <person name="Yang K."/>
            <person name="Chao B."/>
            <person name="Wang X."/>
            <person name="Li Y."/>
            <person name="Pan X."/>
            <person name="You X."/>
            <person name="Zhang Y."/>
            <person name="Yang J."/>
            <person name="Li J."/>
            <person name="Zhang X."/>
            <person name="Liu S."/>
            <person name="Sun C."/>
            <person name="Yang J."/>
            <person name="Shi Q."/>
        </authorList>
    </citation>
    <scope>NUCLEOTIDE SEQUENCE [LARGE SCALE GENOMIC DNA]</scope>
    <source>
        <strain evidence="4">JWS20170419001</strain>
        <tissue evidence="4">Muscle</tissue>
    </source>
</reference>
<evidence type="ECO:0000259" key="3">
    <source>
        <dbReference type="Pfam" id="PF04803"/>
    </source>
</evidence>
<dbReference type="PANTHER" id="PTHR19368:SF15">
    <property type="entry name" value="XLR_SYCP3_FAM9 DOMAIN-CONTAINING PROTEIN"/>
    <property type="match status" value="1"/>
</dbReference>
<evidence type="ECO:0000256" key="1">
    <source>
        <dbReference type="ARBA" id="ARBA00010283"/>
    </source>
</evidence>
<organism evidence="4 5">
    <name type="scientific">Bagarius yarrelli</name>
    <name type="common">Goonch</name>
    <name type="synonym">Bagrus yarrelli</name>
    <dbReference type="NCBI Taxonomy" id="175774"/>
    <lineage>
        <taxon>Eukaryota</taxon>
        <taxon>Metazoa</taxon>
        <taxon>Chordata</taxon>
        <taxon>Craniata</taxon>
        <taxon>Vertebrata</taxon>
        <taxon>Euteleostomi</taxon>
        <taxon>Actinopterygii</taxon>
        <taxon>Neopterygii</taxon>
        <taxon>Teleostei</taxon>
        <taxon>Ostariophysi</taxon>
        <taxon>Siluriformes</taxon>
        <taxon>Sisoridae</taxon>
        <taxon>Sisorinae</taxon>
        <taxon>Bagarius</taxon>
    </lineage>
</organism>
<name>A0A556TNH4_BAGYA</name>
<feature type="region of interest" description="Disordered" evidence="2">
    <location>
        <begin position="300"/>
        <end position="319"/>
    </location>
</feature>
<dbReference type="InterPro" id="IPR006888">
    <property type="entry name" value="XLR/SYCP3/FAM9_dom"/>
</dbReference>
<evidence type="ECO:0000256" key="2">
    <source>
        <dbReference type="SAM" id="MobiDB-lite"/>
    </source>
</evidence>
<proteinExistence type="inferred from homology"/>
<accession>A0A556TNH4</accession>
<comment type="caution">
    <text evidence="4">The sequence shown here is derived from an EMBL/GenBank/DDBJ whole genome shotgun (WGS) entry which is preliminary data.</text>
</comment>
<feature type="compositionally biased region" description="Basic and acidic residues" evidence="2">
    <location>
        <begin position="29"/>
        <end position="44"/>
    </location>
</feature>
<dbReference type="OrthoDB" id="9621324at2759"/>